<feature type="transmembrane region" description="Helical" evidence="1">
    <location>
        <begin position="9"/>
        <end position="29"/>
    </location>
</feature>
<feature type="non-terminal residue" evidence="2">
    <location>
        <position position="83"/>
    </location>
</feature>
<feature type="non-terminal residue" evidence="2">
    <location>
        <position position="1"/>
    </location>
</feature>
<name>A0A9Q3BYY6_9BASI</name>
<comment type="caution">
    <text evidence="2">The sequence shown here is derived from an EMBL/GenBank/DDBJ whole genome shotgun (WGS) entry which is preliminary data.</text>
</comment>
<evidence type="ECO:0000256" key="1">
    <source>
        <dbReference type="SAM" id="Phobius"/>
    </source>
</evidence>
<protein>
    <submittedName>
        <fullName evidence="2">Uncharacterized protein</fullName>
    </submittedName>
</protein>
<evidence type="ECO:0000313" key="3">
    <source>
        <dbReference type="Proteomes" id="UP000765509"/>
    </source>
</evidence>
<dbReference type="AlphaFoldDB" id="A0A9Q3BYY6"/>
<keyword evidence="1" id="KW-1133">Transmembrane helix</keyword>
<dbReference type="Proteomes" id="UP000765509">
    <property type="component" value="Unassembled WGS sequence"/>
</dbReference>
<accession>A0A9Q3BYY6</accession>
<keyword evidence="1" id="KW-0812">Transmembrane</keyword>
<sequence length="83" mass="9893">RLYQFCDHWFWLLILIVAIMPLFESSLLWKIPFAVAVMDESSSNSSEICLAVSKFYAPRALWNTFREMDNVFIAIQFFRSFSW</sequence>
<evidence type="ECO:0000313" key="2">
    <source>
        <dbReference type="EMBL" id="MBW0473690.1"/>
    </source>
</evidence>
<reference evidence="2" key="1">
    <citation type="submission" date="2021-03" db="EMBL/GenBank/DDBJ databases">
        <title>Draft genome sequence of rust myrtle Austropuccinia psidii MF-1, a brazilian biotype.</title>
        <authorList>
            <person name="Quecine M.C."/>
            <person name="Pachon D.M.R."/>
            <person name="Bonatelli M.L."/>
            <person name="Correr F.H."/>
            <person name="Franceschini L.M."/>
            <person name="Leite T.F."/>
            <person name="Margarido G.R.A."/>
            <person name="Almeida C.A."/>
            <person name="Ferrarezi J.A."/>
            <person name="Labate C.A."/>
        </authorList>
    </citation>
    <scope>NUCLEOTIDE SEQUENCE</scope>
    <source>
        <strain evidence="2">MF-1</strain>
    </source>
</reference>
<keyword evidence="1" id="KW-0472">Membrane</keyword>
<dbReference type="EMBL" id="AVOT02003498">
    <property type="protein sequence ID" value="MBW0473690.1"/>
    <property type="molecule type" value="Genomic_DNA"/>
</dbReference>
<proteinExistence type="predicted"/>
<organism evidence="2 3">
    <name type="scientific">Austropuccinia psidii MF-1</name>
    <dbReference type="NCBI Taxonomy" id="1389203"/>
    <lineage>
        <taxon>Eukaryota</taxon>
        <taxon>Fungi</taxon>
        <taxon>Dikarya</taxon>
        <taxon>Basidiomycota</taxon>
        <taxon>Pucciniomycotina</taxon>
        <taxon>Pucciniomycetes</taxon>
        <taxon>Pucciniales</taxon>
        <taxon>Sphaerophragmiaceae</taxon>
        <taxon>Austropuccinia</taxon>
    </lineage>
</organism>
<keyword evidence="3" id="KW-1185">Reference proteome</keyword>
<gene>
    <name evidence="2" type="ORF">O181_013405</name>
</gene>